<keyword evidence="3" id="KW-0804">Transcription</keyword>
<feature type="domain" description="Myb-like" evidence="6">
    <location>
        <begin position="88"/>
        <end position="141"/>
    </location>
</feature>
<feature type="compositionally biased region" description="Low complexity" evidence="5">
    <location>
        <begin position="72"/>
        <end position="91"/>
    </location>
</feature>
<dbReference type="AlphaFoldDB" id="A0A2T7E9W2"/>
<dbReference type="GO" id="GO:0003700">
    <property type="term" value="F:DNA-binding transcription factor activity"/>
    <property type="evidence" value="ECO:0007669"/>
    <property type="project" value="InterPro"/>
</dbReference>
<dbReference type="GO" id="GO:0005634">
    <property type="term" value="C:nucleus"/>
    <property type="evidence" value="ECO:0007669"/>
    <property type="project" value="UniProtKB-SubCell"/>
</dbReference>
<accession>A0A2T7E9W2</accession>
<dbReference type="OrthoDB" id="118550at2759"/>
<evidence type="ECO:0000313" key="7">
    <source>
        <dbReference type="EMBL" id="PUZ64628.1"/>
    </source>
</evidence>
<feature type="region of interest" description="Disordered" evidence="5">
    <location>
        <begin position="72"/>
        <end position="94"/>
    </location>
</feature>
<name>A0A2T7E9W2_9POAL</name>
<dbReference type="PANTHER" id="PTHR43952:SF7">
    <property type="entry name" value="OS05G0579700 PROTEIN"/>
    <property type="match status" value="1"/>
</dbReference>
<dbReference type="SUPFAM" id="SSF46689">
    <property type="entry name" value="Homeodomain-like"/>
    <property type="match status" value="1"/>
</dbReference>
<dbReference type="EMBL" id="CM009751">
    <property type="protein sequence ID" value="PUZ64628.1"/>
    <property type="molecule type" value="Genomic_DNA"/>
</dbReference>
<comment type="subcellular location">
    <subcellularLocation>
        <location evidence="1">Nucleus</location>
    </subcellularLocation>
</comment>
<keyword evidence="8" id="KW-1185">Reference proteome</keyword>
<gene>
    <name evidence="7" type="ORF">GQ55_3G157400</name>
</gene>
<dbReference type="InterPro" id="IPR001005">
    <property type="entry name" value="SANT/Myb"/>
</dbReference>
<dbReference type="STRING" id="1504633.A0A2T7E9W2"/>
<protein>
    <recommendedName>
        <fullName evidence="6">Myb-like domain-containing protein</fullName>
    </recommendedName>
</protein>
<dbReference type="SMART" id="SM00717">
    <property type="entry name" value="SANT"/>
    <property type="match status" value="1"/>
</dbReference>
<organism evidence="7 8">
    <name type="scientific">Panicum hallii var. hallii</name>
    <dbReference type="NCBI Taxonomy" id="1504633"/>
    <lineage>
        <taxon>Eukaryota</taxon>
        <taxon>Viridiplantae</taxon>
        <taxon>Streptophyta</taxon>
        <taxon>Embryophyta</taxon>
        <taxon>Tracheophyta</taxon>
        <taxon>Spermatophyta</taxon>
        <taxon>Magnoliopsida</taxon>
        <taxon>Liliopsida</taxon>
        <taxon>Poales</taxon>
        <taxon>Poaceae</taxon>
        <taxon>PACMAD clade</taxon>
        <taxon>Panicoideae</taxon>
        <taxon>Panicodae</taxon>
        <taxon>Paniceae</taxon>
        <taxon>Panicinae</taxon>
        <taxon>Panicum</taxon>
        <taxon>Panicum sect. Panicum</taxon>
    </lineage>
</organism>
<reference evidence="7 8" key="1">
    <citation type="submission" date="2018-04" db="EMBL/GenBank/DDBJ databases">
        <title>WGS assembly of Panicum hallii var. hallii HAL2.</title>
        <authorList>
            <person name="Lovell J."/>
            <person name="Jenkins J."/>
            <person name="Lowry D."/>
            <person name="Mamidi S."/>
            <person name="Sreedasyam A."/>
            <person name="Weng X."/>
            <person name="Barry K."/>
            <person name="Bonette J."/>
            <person name="Campitelli B."/>
            <person name="Daum C."/>
            <person name="Gordon S."/>
            <person name="Gould B."/>
            <person name="Lipzen A."/>
            <person name="MacQueen A."/>
            <person name="Palacio-Mejia J."/>
            <person name="Plott C."/>
            <person name="Shakirov E."/>
            <person name="Shu S."/>
            <person name="Yoshinaga Y."/>
            <person name="Zane M."/>
            <person name="Rokhsar D."/>
            <person name="Grimwood J."/>
            <person name="Schmutz J."/>
            <person name="Juenger T."/>
        </authorList>
    </citation>
    <scope>NUCLEOTIDE SEQUENCE [LARGE SCALE GENOMIC DNA]</scope>
    <source>
        <strain evidence="8">cv. HAL2</strain>
    </source>
</reference>
<dbReference type="InterPro" id="IPR044636">
    <property type="entry name" value="RADIALIS-like"/>
</dbReference>
<proteinExistence type="predicted"/>
<evidence type="ECO:0000256" key="5">
    <source>
        <dbReference type="SAM" id="MobiDB-lite"/>
    </source>
</evidence>
<evidence type="ECO:0000256" key="3">
    <source>
        <dbReference type="ARBA" id="ARBA00023163"/>
    </source>
</evidence>
<dbReference type="Proteomes" id="UP000244336">
    <property type="component" value="Chromosome 3"/>
</dbReference>
<keyword evidence="2" id="KW-0805">Transcription regulation</keyword>
<evidence type="ECO:0000313" key="8">
    <source>
        <dbReference type="Proteomes" id="UP000244336"/>
    </source>
</evidence>
<dbReference type="PANTHER" id="PTHR43952">
    <property type="entry name" value="MYB FAMILY TRANSCRIPTION FACTOR-RELATED"/>
    <property type="match status" value="1"/>
</dbReference>
<dbReference type="Gene3D" id="1.10.10.60">
    <property type="entry name" value="Homeodomain-like"/>
    <property type="match status" value="1"/>
</dbReference>
<dbReference type="Gramene" id="PUZ64628">
    <property type="protein sequence ID" value="PUZ64628"/>
    <property type="gene ID" value="GQ55_3G157400"/>
</dbReference>
<keyword evidence="4" id="KW-0539">Nucleus</keyword>
<dbReference type="FunFam" id="1.10.10.60:FF:000154">
    <property type="entry name" value="Transcription factor SRM1"/>
    <property type="match status" value="1"/>
</dbReference>
<dbReference type="CDD" id="cd00167">
    <property type="entry name" value="SANT"/>
    <property type="match status" value="1"/>
</dbReference>
<evidence type="ECO:0000256" key="4">
    <source>
        <dbReference type="ARBA" id="ARBA00023242"/>
    </source>
</evidence>
<sequence>MSSRTAAVGQCPVPAPSLVHAHALYKYAPPCSQFLSGFRNHFRSRHLEAIARSICLSCLSISTHPDQCSGARTTATMASGGSSSNRGSSRGWTQRQNKQFECALAVYDRETPDRWHNVARYMGGAKSADEVRRHFDQLVADVAQIEAGRVPFPRYGAAGGGGQQVEVSQAPVMIKTK</sequence>
<evidence type="ECO:0000256" key="2">
    <source>
        <dbReference type="ARBA" id="ARBA00023015"/>
    </source>
</evidence>
<evidence type="ECO:0000259" key="6">
    <source>
        <dbReference type="SMART" id="SM00717"/>
    </source>
</evidence>
<dbReference type="InterPro" id="IPR009057">
    <property type="entry name" value="Homeodomain-like_sf"/>
</dbReference>
<evidence type="ECO:0000256" key="1">
    <source>
        <dbReference type="ARBA" id="ARBA00004123"/>
    </source>
</evidence>